<dbReference type="NCBIfam" id="TIGR01167">
    <property type="entry name" value="LPXTG_anchor"/>
    <property type="match status" value="1"/>
</dbReference>
<name>A0AAE4CCF2_9ACTN</name>
<feature type="transmembrane region" description="Helical" evidence="2">
    <location>
        <begin position="44"/>
        <end position="64"/>
    </location>
</feature>
<reference evidence="3" key="1">
    <citation type="submission" date="2023-07" db="EMBL/GenBank/DDBJ databases">
        <title>Sequencing the genomes of 1000 actinobacteria strains.</title>
        <authorList>
            <person name="Klenk H.-P."/>
        </authorList>
    </citation>
    <scope>NUCLEOTIDE SEQUENCE</scope>
    <source>
        <strain evidence="3">DSM 44707</strain>
    </source>
</reference>
<dbReference type="AlphaFoldDB" id="A0AAE4CCF2"/>
<proteinExistence type="predicted"/>
<organism evidence="3 4">
    <name type="scientific">Catenuloplanes atrovinosus</name>
    <dbReference type="NCBI Taxonomy" id="137266"/>
    <lineage>
        <taxon>Bacteria</taxon>
        <taxon>Bacillati</taxon>
        <taxon>Actinomycetota</taxon>
        <taxon>Actinomycetes</taxon>
        <taxon>Micromonosporales</taxon>
        <taxon>Micromonosporaceae</taxon>
        <taxon>Catenuloplanes</taxon>
    </lineage>
</organism>
<accession>A0AAE4CCF2</accession>
<evidence type="ECO:0000313" key="4">
    <source>
        <dbReference type="Proteomes" id="UP001183643"/>
    </source>
</evidence>
<evidence type="ECO:0000256" key="2">
    <source>
        <dbReference type="SAM" id="Phobius"/>
    </source>
</evidence>
<keyword evidence="2" id="KW-0472">Membrane</keyword>
<keyword evidence="4" id="KW-1185">Reference proteome</keyword>
<keyword evidence="2" id="KW-1133">Transmembrane helix</keyword>
<keyword evidence="2" id="KW-0812">Transmembrane</keyword>
<comment type="caution">
    <text evidence="3">The sequence shown here is derived from an EMBL/GenBank/DDBJ whole genome shotgun (WGS) entry which is preliminary data.</text>
</comment>
<dbReference type="EMBL" id="JAVDYB010000001">
    <property type="protein sequence ID" value="MDR7277919.1"/>
    <property type="molecule type" value="Genomic_DNA"/>
</dbReference>
<gene>
    <name evidence="3" type="ORF">J2S41_004697</name>
</gene>
<evidence type="ECO:0000256" key="1">
    <source>
        <dbReference type="SAM" id="MobiDB-lite"/>
    </source>
</evidence>
<protein>
    <submittedName>
        <fullName evidence="3">LPXTG-motif cell wall-anchored protein</fullName>
    </submittedName>
</protein>
<evidence type="ECO:0000313" key="3">
    <source>
        <dbReference type="EMBL" id="MDR7277919.1"/>
    </source>
</evidence>
<feature type="region of interest" description="Disordered" evidence="1">
    <location>
        <begin position="199"/>
        <end position="241"/>
    </location>
</feature>
<feature type="transmembrane region" description="Helical" evidence="2">
    <location>
        <begin position="256"/>
        <end position="274"/>
    </location>
</feature>
<feature type="compositionally biased region" description="Low complexity" evidence="1">
    <location>
        <begin position="204"/>
        <end position="238"/>
    </location>
</feature>
<sequence length="283" mass="29108">MNGVMIRRLGDIDAVLDFATANGNISTFLLATGRKIHMRWKVSAGVLVALAFMIPAAPATAHAAQPGLDAACQTVERVVYKDFRQIVTIDLDAATDVDVRVLANQILAEAKTESLPVVSRVLQERLDGTPESLRQFLKTELRQAWTTDLRISVGRSLTGAGTNVKAAGQDVLNKGTVDGYLAYLNEGLYAARALDCASQPTPTPTATPTGTPSATPGATPGGTATAAPTATSSASPVAGGEGGGGLPVTGADTGTVAAIGAAILLLGGVAYLIGRRRRSRFVA</sequence>
<dbReference type="Proteomes" id="UP001183643">
    <property type="component" value="Unassembled WGS sequence"/>
</dbReference>